<dbReference type="InterPro" id="IPR004408">
    <property type="entry name" value="Biotin_CoA_COase_ligase"/>
</dbReference>
<comment type="similarity">
    <text evidence="1">Belongs to the biotin--protein ligase family.</text>
</comment>
<name>A0A5E4MQ88_9HEMI</name>
<evidence type="ECO:0000256" key="2">
    <source>
        <dbReference type="ARBA" id="ARBA00022598"/>
    </source>
</evidence>
<evidence type="ECO:0000256" key="1">
    <source>
        <dbReference type="ARBA" id="ARBA00009934"/>
    </source>
</evidence>
<feature type="region of interest" description="Disordered" evidence="3">
    <location>
        <begin position="349"/>
        <end position="370"/>
    </location>
</feature>
<dbReference type="GO" id="GO:0004077">
    <property type="term" value="F:biotin--[biotin carboxyl-carrier protein] ligase activity"/>
    <property type="evidence" value="ECO:0007669"/>
    <property type="project" value="InterPro"/>
</dbReference>
<organism evidence="5 6">
    <name type="scientific">Cinara cedri</name>
    <dbReference type="NCBI Taxonomy" id="506608"/>
    <lineage>
        <taxon>Eukaryota</taxon>
        <taxon>Metazoa</taxon>
        <taxon>Ecdysozoa</taxon>
        <taxon>Arthropoda</taxon>
        <taxon>Hexapoda</taxon>
        <taxon>Insecta</taxon>
        <taxon>Pterygota</taxon>
        <taxon>Neoptera</taxon>
        <taxon>Paraneoptera</taxon>
        <taxon>Hemiptera</taxon>
        <taxon>Sternorrhyncha</taxon>
        <taxon>Aphidomorpha</taxon>
        <taxon>Aphidoidea</taxon>
        <taxon>Aphididae</taxon>
        <taxon>Lachninae</taxon>
        <taxon>Cinara</taxon>
    </lineage>
</organism>
<dbReference type="InterPro" id="IPR003142">
    <property type="entry name" value="BPL_C"/>
</dbReference>
<evidence type="ECO:0000313" key="5">
    <source>
        <dbReference type="EMBL" id="VVC33628.1"/>
    </source>
</evidence>
<dbReference type="Gene3D" id="3.30.930.10">
    <property type="entry name" value="Bira Bifunctional Protein, Domain 2"/>
    <property type="match status" value="1"/>
</dbReference>
<feature type="compositionally biased region" description="Low complexity" evidence="3">
    <location>
        <begin position="353"/>
        <end position="370"/>
    </location>
</feature>
<accession>A0A5E4MQ88</accession>
<evidence type="ECO:0000313" key="6">
    <source>
        <dbReference type="Proteomes" id="UP000325440"/>
    </source>
</evidence>
<dbReference type="Pfam" id="PF02237">
    <property type="entry name" value="BPL_C"/>
    <property type="match status" value="1"/>
</dbReference>
<dbReference type="AlphaFoldDB" id="A0A5E4MQ88"/>
<evidence type="ECO:0000256" key="3">
    <source>
        <dbReference type="SAM" id="MobiDB-lite"/>
    </source>
</evidence>
<dbReference type="EMBL" id="CABPRJ010000972">
    <property type="protein sequence ID" value="VVC33628.1"/>
    <property type="molecule type" value="Genomic_DNA"/>
</dbReference>
<proteinExistence type="inferred from homology"/>
<dbReference type="PANTHER" id="PTHR12835">
    <property type="entry name" value="BIOTIN PROTEIN LIGASE"/>
    <property type="match status" value="1"/>
</dbReference>
<keyword evidence="2 5" id="KW-0436">Ligase</keyword>
<dbReference type="InterPro" id="IPR045864">
    <property type="entry name" value="aa-tRNA-synth_II/BPL/LPL"/>
</dbReference>
<gene>
    <name evidence="5" type="ORF">CINCED_3A016844</name>
</gene>
<keyword evidence="6" id="KW-1185">Reference proteome</keyword>
<dbReference type="Proteomes" id="UP000325440">
    <property type="component" value="Unassembled WGS sequence"/>
</dbReference>
<feature type="domain" description="BPL/LPL catalytic" evidence="4">
    <location>
        <begin position="754"/>
        <end position="949"/>
    </location>
</feature>
<dbReference type="PROSITE" id="PS51733">
    <property type="entry name" value="BPL_LPL_CATALYTIC"/>
    <property type="match status" value="1"/>
</dbReference>
<dbReference type="InterPro" id="IPR004143">
    <property type="entry name" value="BPL_LPL_catalytic"/>
</dbReference>
<evidence type="ECO:0000259" key="4">
    <source>
        <dbReference type="PROSITE" id="PS51733"/>
    </source>
</evidence>
<dbReference type="NCBIfam" id="TIGR00121">
    <property type="entry name" value="birA_ligase"/>
    <property type="match status" value="1"/>
</dbReference>
<reference evidence="5 6" key="1">
    <citation type="submission" date="2019-08" db="EMBL/GenBank/DDBJ databases">
        <authorList>
            <person name="Alioto T."/>
            <person name="Alioto T."/>
            <person name="Gomez Garrido J."/>
        </authorList>
    </citation>
    <scope>NUCLEOTIDE SEQUENCE [LARGE SCALE GENOMIC DNA]</scope>
</reference>
<dbReference type="PANTHER" id="PTHR12835:SF5">
    <property type="entry name" value="BIOTIN--PROTEIN LIGASE"/>
    <property type="match status" value="1"/>
</dbReference>
<protein>
    <submittedName>
        <fullName evidence="5">Biotinyl protein ligase (BPL) and lipoyl protein ligase (LPL), catalytic domain,Biotin protein ligase, C</fullName>
    </submittedName>
</protein>
<dbReference type="SUPFAM" id="SSF55681">
    <property type="entry name" value="Class II aaRS and biotin synthetases"/>
    <property type="match status" value="1"/>
</dbReference>
<sequence>MLLTLYYMATTWLQSYRLSNIKSNLKKFLSNNLTVVLYKEKDFLDLESEKNCDIFQSLKPHGITSDSCINARYAQLHQIISLVGHKRSCSILPEQILDVDSWIAIPSNNVTFPVLLNTNTPLNLNLETKINLLVEANYKMFKVHQNIEKCLIEEFGIPKAWNADESFSILLETDLDHFAMLSSNFMADSKPLYLGNHMELLRIQTVKIKGQPCNIDNHESISSNIDFIYSLQDHYDINSNLTSIQWNNYCNTLNAVSVVAKNVLKSGNSISFCSATLSRNIENDINLDNYMVIENIPDETDSTITKIIQPEEYFTENKTEKTTFNVLESPKENHLQYVRFNEYGEFKNIPNGNSNEAYSNNSTSESSSSDSISFRKIILTPIEENEVKLSNGMKPIKSSPDVFGLYKNSLNSPMMKSHRSFSDFSQSMETHTRTRCHTPVQHSGETKTGKPPNIIIYSESASSAQQIQYLLESVLHKYRYTIYTLSLEKMLHSPWTTQATMVVIYGAVPDELYPLLEHYLLVDGGRIFCVCSDFLGTLLPTAFSTAEVRSNDIANFTYKPLSIRMSLLHHILCYQPSLPNNDHFPSENGFKEEVNLDIVDMFDSNNKHHTINIKILAAEDTWETPSLILANAPSGGRVIFSQLHLEIDLHQNENVHSSTEDRYLLIKDLLSTHLGLDCAPCEQEPKHTPAYLLGTENEKVKFLTSLNEKGSKNNILILKDLKVQFCTKNEMCIGPSEYSLPVIFNDFPISFSEEDYFKNLHTKELGRLIIFGEVMSSSMRLLNHPVTKHGLVVIAKQQITGIGRGGNKWLSPNGCAMFSIQLHIPFESKLGQRLALLQHVVALSVVSAICSLPGGYDKLDLGLKWPNDIYAGGNAKIGGLVISSSAVGNIAICSIGCGVNLNNSLPTTCINDIIHEHNFNNQSNLQTLALEQYFGAVFTELERLLNQVQNGNVDIIFDLYYKYWLHSNSLVTVYRPDKSSFKATIIGLDDHGFLRVRSEDSGEIIDVRPDGNSFDMLSGLIAPK</sequence>
<dbReference type="GO" id="GO:0005737">
    <property type="term" value="C:cytoplasm"/>
    <property type="evidence" value="ECO:0007669"/>
    <property type="project" value="TreeGrafter"/>
</dbReference>
<dbReference type="Pfam" id="PF03099">
    <property type="entry name" value="BPL_LplA_LipB"/>
    <property type="match status" value="1"/>
</dbReference>
<dbReference type="CDD" id="cd16442">
    <property type="entry name" value="BPL"/>
    <property type="match status" value="1"/>
</dbReference>
<dbReference type="OrthoDB" id="10250105at2759"/>